<comment type="subcellular location">
    <subcellularLocation>
        <location evidence="2">Cell membrane</location>
        <topology evidence="2">Multi-pass membrane protein</topology>
    </subcellularLocation>
</comment>
<evidence type="ECO:0000256" key="7">
    <source>
        <dbReference type="ARBA" id="ARBA00022741"/>
    </source>
</evidence>
<comment type="caution">
    <text evidence="13">The sequence shown here is derived from an EMBL/GenBank/DDBJ whole genome shotgun (WGS) entry which is preliminary data.</text>
</comment>
<dbReference type="PROSITE" id="PS50109">
    <property type="entry name" value="HIS_KIN"/>
    <property type="match status" value="1"/>
</dbReference>
<evidence type="ECO:0000259" key="11">
    <source>
        <dbReference type="PROSITE" id="PS50109"/>
    </source>
</evidence>
<evidence type="ECO:0000259" key="12">
    <source>
        <dbReference type="PROSITE" id="PS50885"/>
    </source>
</evidence>
<keyword evidence="7" id="KW-0547">Nucleotide-binding</keyword>
<feature type="domain" description="HAMP" evidence="12">
    <location>
        <begin position="157"/>
        <end position="209"/>
    </location>
</feature>
<dbReference type="PRINTS" id="PR00344">
    <property type="entry name" value="BCTRLSENSOR"/>
</dbReference>
<comment type="catalytic activity">
    <reaction evidence="1">
        <text>ATP + protein L-histidine = ADP + protein N-phospho-L-histidine.</text>
        <dbReference type="EC" id="2.7.13.3"/>
    </reaction>
</comment>
<evidence type="ECO:0000256" key="8">
    <source>
        <dbReference type="ARBA" id="ARBA00022777"/>
    </source>
</evidence>
<evidence type="ECO:0000256" key="1">
    <source>
        <dbReference type="ARBA" id="ARBA00000085"/>
    </source>
</evidence>
<dbReference type="Pfam" id="PF02518">
    <property type="entry name" value="HATPase_c"/>
    <property type="match status" value="1"/>
</dbReference>
<keyword evidence="10" id="KW-1133">Transmembrane helix</keyword>
<dbReference type="EC" id="2.7.13.3" evidence="3"/>
<dbReference type="SUPFAM" id="SSF55874">
    <property type="entry name" value="ATPase domain of HSP90 chaperone/DNA topoisomerase II/histidine kinase"/>
    <property type="match status" value="1"/>
</dbReference>
<gene>
    <name evidence="13" type="ORF">ACFSJ3_01365</name>
</gene>
<reference evidence="14" key="1">
    <citation type="journal article" date="2019" name="Int. J. Syst. Evol. Microbiol.">
        <title>The Global Catalogue of Microorganisms (GCM) 10K type strain sequencing project: providing services to taxonomists for standard genome sequencing and annotation.</title>
        <authorList>
            <consortium name="The Broad Institute Genomics Platform"/>
            <consortium name="The Broad Institute Genome Sequencing Center for Infectious Disease"/>
            <person name="Wu L."/>
            <person name="Ma J."/>
        </authorList>
    </citation>
    <scope>NUCLEOTIDE SEQUENCE [LARGE SCALE GENOMIC DNA]</scope>
    <source>
        <strain evidence="14">CGMCC 1.10992</strain>
    </source>
</reference>
<keyword evidence="6" id="KW-0808">Transferase</keyword>
<evidence type="ECO:0000256" key="4">
    <source>
        <dbReference type="ARBA" id="ARBA00022475"/>
    </source>
</evidence>
<evidence type="ECO:0000256" key="10">
    <source>
        <dbReference type="SAM" id="Phobius"/>
    </source>
</evidence>
<evidence type="ECO:0000256" key="9">
    <source>
        <dbReference type="ARBA" id="ARBA00022840"/>
    </source>
</evidence>
<dbReference type="InterPro" id="IPR004358">
    <property type="entry name" value="Sig_transdc_His_kin-like_C"/>
</dbReference>
<dbReference type="InterPro" id="IPR050980">
    <property type="entry name" value="2C_sensor_his_kinase"/>
</dbReference>
<dbReference type="InterPro" id="IPR036890">
    <property type="entry name" value="HATPase_C_sf"/>
</dbReference>
<dbReference type="InterPro" id="IPR003661">
    <property type="entry name" value="HisK_dim/P_dom"/>
</dbReference>
<dbReference type="InterPro" id="IPR003660">
    <property type="entry name" value="HAMP_dom"/>
</dbReference>
<keyword evidence="10" id="KW-0812">Transmembrane</keyword>
<keyword evidence="14" id="KW-1185">Reference proteome</keyword>
<evidence type="ECO:0000256" key="6">
    <source>
        <dbReference type="ARBA" id="ARBA00022679"/>
    </source>
</evidence>
<evidence type="ECO:0000256" key="5">
    <source>
        <dbReference type="ARBA" id="ARBA00022553"/>
    </source>
</evidence>
<evidence type="ECO:0000313" key="14">
    <source>
        <dbReference type="Proteomes" id="UP001597380"/>
    </source>
</evidence>
<keyword evidence="9 13" id="KW-0067">ATP-binding</keyword>
<dbReference type="Gene3D" id="1.10.287.130">
    <property type="match status" value="1"/>
</dbReference>
<dbReference type="CDD" id="cd06225">
    <property type="entry name" value="HAMP"/>
    <property type="match status" value="1"/>
</dbReference>
<proteinExistence type="predicted"/>
<dbReference type="InterPro" id="IPR005467">
    <property type="entry name" value="His_kinase_dom"/>
</dbReference>
<dbReference type="PANTHER" id="PTHR44936:SF10">
    <property type="entry name" value="SENSOR PROTEIN RSTB"/>
    <property type="match status" value="1"/>
</dbReference>
<keyword evidence="10" id="KW-0472">Membrane</keyword>
<dbReference type="RefSeq" id="WP_345338786.1">
    <property type="nucleotide sequence ID" value="NZ_BAABLI010000007.1"/>
</dbReference>
<dbReference type="Pfam" id="PF00512">
    <property type="entry name" value="HisKA"/>
    <property type="match status" value="1"/>
</dbReference>
<organism evidence="13 14">
    <name type="scientific">Corallincola platygyrae</name>
    <dbReference type="NCBI Taxonomy" id="1193278"/>
    <lineage>
        <taxon>Bacteria</taxon>
        <taxon>Pseudomonadati</taxon>
        <taxon>Pseudomonadota</taxon>
        <taxon>Gammaproteobacteria</taxon>
        <taxon>Alteromonadales</taxon>
        <taxon>Psychromonadaceae</taxon>
        <taxon>Corallincola</taxon>
    </lineage>
</organism>
<evidence type="ECO:0000313" key="13">
    <source>
        <dbReference type="EMBL" id="MFD2094620.1"/>
    </source>
</evidence>
<dbReference type="InterPro" id="IPR036097">
    <property type="entry name" value="HisK_dim/P_sf"/>
</dbReference>
<keyword evidence="4" id="KW-1003">Cell membrane</keyword>
<accession>A0ABW4XGI6</accession>
<evidence type="ECO:0000256" key="3">
    <source>
        <dbReference type="ARBA" id="ARBA00012438"/>
    </source>
</evidence>
<dbReference type="CDD" id="cd00082">
    <property type="entry name" value="HisKA"/>
    <property type="match status" value="1"/>
</dbReference>
<dbReference type="SMART" id="SM00387">
    <property type="entry name" value="HATPase_c"/>
    <property type="match status" value="1"/>
</dbReference>
<evidence type="ECO:0000256" key="2">
    <source>
        <dbReference type="ARBA" id="ARBA00004651"/>
    </source>
</evidence>
<protein>
    <recommendedName>
        <fullName evidence="3">histidine kinase</fullName>
        <ecNumber evidence="3">2.7.13.3</ecNumber>
    </recommendedName>
</protein>
<feature type="transmembrane region" description="Helical" evidence="10">
    <location>
        <begin position="138"/>
        <end position="157"/>
    </location>
</feature>
<dbReference type="Proteomes" id="UP001597380">
    <property type="component" value="Unassembled WGS sequence"/>
</dbReference>
<dbReference type="Gene3D" id="3.30.565.10">
    <property type="entry name" value="Histidine kinase-like ATPase, C-terminal domain"/>
    <property type="match status" value="1"/>
</dbReference>
<sequence length="431" mass="47759">MTRLYLSIIISALSGLFLLGWGFDLIATQSEPSSADSHTSYHRQLVDGIASQLSRVTAEQLPATLHQIGQDYHLSLGLERRNDFALPQELAQQLSTPGGLLLGSESGPTLYRALPGNPDTLLLLHLPPAEQTYSDVDVAMSLAFYAGLCGILILWLWPLTRSLFGLNHAAAKIAKGELKVRVTPPRFSYLEKLETSFNHMASQIEKLMTDNKVLARSLSHDIRTPMACLRFGLEAAQESQDLDKCHSYLSRMDAELTRMESMTTAFLDFACMEQHGQRLKKNELDARELVSGIASEFDLLATQKNLMLMIEQPDHAVISSFDFQWCQRALQNLVGNALAHANKQIKLTLREDNNYLVIIVEDDGDGIPDSELDKVFTPFVKLAPDRSREDGNYGLGLAIVARVMEWHKGSVSASNSDSLGGARFEMVLPTV</sequence>
<dbReference type="EMBL" id="JBHUHT010000004">
    <property type="protein sequence ID" value="MFD2094620.1"/>
    <property type="molecule type" value="Genomic_DNA"/>
</dbReference>
<dbReference type="SMART" id="SM00388">
    <property type="entry name" value="HisKA"/>
    <property type="match status" value="1"/>
</dbReference>
<dbReference type="SUPFAM" id="SSF47384">
    <property type="entry name" value="Homodimeric domain of signal transducing histidine kinase"/>
    <property type="match status" value="1"/>
</dbReference>
<feature type="domain" description="Histidine kinase" evidence="11">
    <location>
        <begin position="217"/>
        <end position="431"/>
    </location>
</feature>
<name>A0ABW4XGI6_9GAMM</name>
<dbReference type="GO" id="GO:0005524">
    <property type="term" value="F:ATP binding"/>
    <property type="evidence" value="ECO:0007669"/>
    <property type="project" value="UniProtKB-KW"/>
</dbReference>
<dbReference type="PANTHER" id="PTHR44936">
    <property type="entry name" value="SENSOR PROTEIN CREC"/>
    <property type="match status" value="1"/>
</dbReference>
<keyword evidence="8" id="KW-0418">Kinase</keyword>
<keyword evidence="5" id="KW-0597">Phosphoprotein</keyword>
<dbReference type="PROSITE" id="PS50885">
    <property type="entry name" value="HAMP"/>
    <property type="match status" value="1"/>
</dbReference>
<dbReference type="InterPro" id="IPR003594">
    <property type="entry name" value="HATPase_dom"/>
</dbReference>